<feature type="coiled-coil region" evidence="1">
    <location>
        <begin position="432"/>
        <end position="459"/>
    </location>
</feature>
<reference evidence="4" key="1">
    <citation type="journal article" date="2019" name="Int. J. Syst. Evol. Microbiol.">
        <title>The Global Catalogue of Microorganisms (GCM) 10K type strain sequencing project: providing services to taxonomists for standard genome sequencing and annotation.</title>
        <authorList>
            <consortium name="The Broad Institute Genomics Platform"/>
            <consortium name="The Broad Institute Genome Sequencing Center for Infectious Disease"/>
            <person name="Wu L."/>
            <person name="Ma J."/>
        </authorList>
    </citation>
    <scope>NUCLEOTIDE SEQUENCE [LARGE SCALE GENOMIC DNA]</scope>
    <source>
        <strain evidence="4">CGMCC 4.5798</strain>
    </source>
</reference>
<accession>A0ABW0RUV5</accession>
<comment type="caution">
    <text evidence="3">The sequence shown here is derived from an EMBL/GenBank/DDBJ whole genome shotgun (WGS) entry which is preliminary data.</text>
</comment>
<feature type="region of interest" description="Disordered" evidence="2">
    <location>
        <begin position="630"/>
        <end position="657"/>
    </location>
</feature>
<proteinExistence type="predicted"/>
<dbReference type="EMBL" id="JBHSMZ010000001">
    <property type="protein sequence ID" value="MFC5547238.1"/>
    <property type="molecule type" value="Genomic_DNA"/>
</dbReference>
<dbReference type="RefSeq" id="WP_379766142.1">
    <property type="nucleotide sequence ID" value="NZ_JBHSMZ010000001.1"/>
</dbReference>
<keyword evidence="1" id="KW-0175">Coiled coil</keyword>
<protein>
    <submittedName>
        <fullName evidence="3">Flagellar protein FliT</fullName>
    </submittedName>
</protein>
<evidence type="ECO:0000313" key="4">
    <source>
        <dbReference type="Proteomes" id="UP001596086"/>
    </source>
</evidence>
<evidence type="ECO:0000313" key="3">
    <source>
        <dbReference type="EMBL" id="MFC5547238.1"/>
    </source>
</evidence>
<keyword evidence="3" id="KW-0282">Flagellum</keyword>
<evidence type="ECO:0000256" key="1">
    <source>
        <dbReference type="SAM" id="Coils"/>
    </source>
</evidence>
<gene>
    <name evidence="3" type="ORF">ACFPO9_01770</name>
</gene>
<keyword evidence="3" id="KW-0969">Cilium</keyword>
<organism evidence="3 4">
    <name type="scientific">Massilia aerilata</name>
    <dbReference type="NCBI Taxonomy" id="453817"/>
    <lineage>
        <taxon>Bacteria</taxon>
        <taxon>Pseudomonadati</taxon>
        <taxon>Pseudomonadota</taxon>
        <taxon>Betaproteobacteria</taxon>
        <taxon>Burkholderiales</taxon>
        <taxon>Oxalobacteraceae</taxon>
        <taxon>Telluria group</taxon>
        <taxon>Massilia</taxon>
    </lineage>
</organism>
<name>A0ABW0RUV5_9BURK</name>
<keyword evidence="4" id="KW-1185">Reference proteome</keyword>
<sequence>MNPMTMCLQLLKADSEAQVIAILERNHLWHDAKAWTDYGNNDNNWSIIGNQQGQAEAALVEKIVNAHDSILMACCRREGLDPAGSRSRVPKSIKEALHRYFKLGKNHLSGISSQERSALAERTCGVVATGAKQGPSYAIFDFGEGQNGGEFFDTFLSLAKSNKLTVPFVQGKFNQGSTGALRFCGEHCIQLILSKRDPSIAGADGQWAFTITRRFEPDEHSRRRSSVIRCLAPGGDVIRFAASSLPVLPTKTSAFGRPMWHGTYVKLYEYNVAPALSTNLQFDMKYRLSALLVEPVFPVRLYERRAYEGHTLETTLNGLELRLTEDGDQNIEPGFPVGSTFTTAAGDFKLRIFALKKDINPRRYTGGDGILFTINGQTHGAFPRTFFQRKHVGMDYLARSLIVVVDCSAISARAVEQIFMPSRDRLVTSNLTKELEEALSELIRDNDALQELRQKRRQEELSAKIGDNKQAQEIFNSIVRKSPVLSKLLITGEKILNPFSSRAGSSEGRQAFEPRYIPSFLELLRPNSAHTPRRVEVGRTARIQLVTDAPNDYLVRAADQGSFVLASTTDHHWHKRVNPFEGIWTLNLSIPEDFPVDCLLTFTCTLGDDTMPEPLSVSFWAQTIPFVPQEAQAGGSSGEKKKNPNQGAGKGRPPPGLALPHIIEVRRQNWADHEFHDYAALRVVGAGDGSYDFYVNMDNLYLINEVQNSNTDKLILENRFKLALVFIGVAILAEPNEGATEVSGATPELTMADKESLVRLISERMAPILLPLVDELSKTGLEEGSSLGGEPM</sequence>
<keyword evidence="3" id="KW-0966">Cell projection</keyword>
<dbReference type="Proteomes" id="UP001596086">
    <property type="component" value="Unassembled WGS sequence"/>
</dbReference>
<evidence type="ECO:0000256" key="2">
    <source>
        <dbReference type="SAM" id="MobiDB-lite"/>
    </source>
</evidence>